<keyword evidence="9" id="KW-0554">One-carbon metabolism</keyword>
<evidence type="ECO:0000256" key="16">
    <source>
        <dbReference type="ARBA" id="ARBA00023128"/>
    </source>
</evidence>
<keyword evidence="25" id="KW-1185">Reference proteome</keyword>
<dbReference type="PROSITE" id="PS01011">
    <property type="entry name" value="FOLYLPOLYGLU_SYNT_1"/>
    <property type="match status" value="1"/>
</dbReference>
<dbReference type="EMBL" id="ML005155">
    <property type="protein sequence ID" value="RKP19815.1"/>
    <property type="molecule type" value="Genomic_DNA"/>
</dbReference>
<dbReference type="PIRSF" id="PIRSF038895">
    <property type="entry name" value="FPGS"/>
    <property type="match status" value="1"/>
</dbReference>
<dbReference type="PANTHER" id="PTHR11136:SF5">
    <property type="entry name" value="FOLYLPOLYGLUTAMATE SYNTHASE, MITOCHONDRIAL"/>
    <property type="match status" value="1"/>
</dbReference>
<evidence type="ECO:0000256" key="3">
    <source>
        <dbReference type="ARBA" id="ARBA00004305"/>
    </source>
</evidence>
<dbReference type="HOGENOM" id="CLU_015869_0_2_1"/>
<keyword evidence="11 22" id="KW-0479">Metal-binding</keyword>
<evidence type="ECO:0000256" key="7">
    <source>
        <dbReference type="ARBA" id="ARBA00013025"/>
    </source>
</evidence>
<evidence type="ECO:0000256" key="10">
    <source>
        <dbReference type="ARBA" id="ARBA00022598"/>
    </source>
</evidence>
<evidence type="ECO:0000256" key="15">
    <source>
        <dbReference type="ARBA" id="ARBA00022842"/>
    </source>
</evidence>
<reference evidence="26" key="2">
    <citation type="journal article" date="2018" name="Nat. Microbiol.">
        <title>Leveraging single-cell genomics to expand the fungal tree of life.</title>
        <authorList>
            <person name="Ahrendt S.R."/>
            <person name="Quandt C.A."/>
            <person name="Ciobanu D."/>
            <person name="Clum A."/>
            <person name="Salamov A."/>
            <person name="Andreopoulos B."/>
            <person name="Cheng J.F."/>
            <person name="Woyke T."/>
            <person name="Pelin A."/>
            <person name="Henrissat B."/>
            <person name="Reynolds N.K."/>
            <person name="Benny G.L."/>
            <person name="Smith M.E."/>
            <person name="James T.Y."/>
            <person name="Grigoriev I.V."/>
        </authorList>
    </citation>
    <scope>NUCLEOTIDE SEQUENCE [LARGE SCALE GENOMIC DNA]</scope>
    <source>
        <strain evidence="26">CSF55</strain>
    </source>
</reference>
<dbReference type="EC" id="6.3.2.17" evidence="7"/>
<evidence type="ECO:0000256" key="20">
    <source>
        <dbReference type="ARBA" id="ARBA00047493"/>
    </source>
</evidence>
<feature type="binding site" evidence="21">
    <location>
        <position position="318"/>
    </location>
    <ligand>
        <name>ATP</name>
        <dbReference type="ChEBI" id="CHEBI:30616"/>
    </ligand>
</feature>
<proteinExistence type="inferred from homology"/>
<evidence type="ECO:0000256" key="4">
    <source>
        <dbReference type="ARBA" id="ARBA00004496"/>
    </source>
</evidence>
<gene>
    <name evidence="23" type="ORF">O9G_003775</name>
    <name evidence="24" type="ORF">ROZALSC1DRAFT_28630</name>
</gene>
<reference evidence="23 25" key="1">
    <citation type="journal article" date="2013" name="Curr. Biol.">
        <title>Shared signatures of parasitism and phylogenomics unite Cryptomycota and microsporidia.</title>
        <authorList>
            <person name="James T.Y."/>
            <person name="Pelin A."/>
            <person name="Bonen L."/>
            <person name="Ahrendt S."/>
            <person name="Sain D."/>
            <person name="Corradi N."/>
            <person name="Stajich J.E."/>
        </authorList>
    </citation>
    <scope>NUCLEOTIDE SEQUENCE [LARGE SCALE GENOMIC DNA]</scope>
    <source>
        <strain evidence="23 25">CSF55</strain>
        <strain evidence="23 25">CSF55</strain>
    </source>
</reference>
<keyword evidence="13" id="KW-0999">Mitochondrion inner membrane</keyword>
<evidence type="ECO:0000256" key="17">
    <source>
        <dbReference type="ARBA" id="ARBA00023136"/>
    </source>
</evidence>
<protein>
    <recommendedName>
        <fullName evidence="7">tetrahydrofolate synthase</fullName>
        <ecNumber evidence="7">6.3.2.17</ecNumber>
    </recommendedName>
    <alternativeName>
        <fullName evidence="19">Folylpoly-gamma-glutamate synthetase</fullName>
    </alternativeName>
    <alternativeName>
        <fullName evidence="18">Tetrahydrofolylpolyglutamate synthase</fullName>
    </alternativeName>
</protein>
<sequence length="437" mass="49225">MTKYVSKYSDCIKRLNSLQSNANVVAALKLSRDQMNKKSIPEMQSLLSRIGYSKDNLDGLNAIHISGTKGKGSTSAFIESILRHKGLRTGMFTSPHLIFVRERIRIQGLPIDENLFTRYFEEIWNKLQFTNEAGFPQMPSYFRFLTILAFHIFLQEQVDVSVIEVGIGGTYDSTNVLERPIVCGITSLGYDHQNILGNTISDIAKHKAGIIKKNIPTFTVPQPENSLDIIREKASAEYSELTVCEEVPLGIELGIKGDHQRLNAGLAVEISKSFLSNRFKENISSPLKEKFVINGLSATSWPGRSQIVETTKCKYYLDGAHTVESIQKCINWVNPCTPHSLIFYYSGERDYARLLEPIIKYAKEVSNFEKIVFSSPKIKDLTFHDCDNLSLDDSAVVSKLETLKAYWNTRLPNSNVFVTDSVEEALNLADKTCFSHN</sequence>
<comment type="similarity">
    <text evidence="6">Belongs to the folylpolyglutamate synthase family.</text>
</comment>
<comment type="pathway">
    <text evidence="5">Cofactor biosynthesis; tetrahydrofolylpolyglutamate biosynthesis.</text>
</comment>
<dbReference type="InterPro" id="IPR036615">
    <property type="entry name" value="Mur_ligase_C_dom_sf"/>
</dbReference>
<evidence type="ECO:0000256" key="12">
    <source>
        <dbReference type="ARBA" id="ARBA00022741"/>
    </source>
</evidence>
<keyword evidence="12 21" id="KW-0547">Nucleotide-binding</keyword>
<dbReference type="Gene3D" id="3.90.190.20">
    <property type="entry name" value="Mur ligase, C-terminal domain"/>
    <property type="match status" value="1"/>
</dbReference>
<evidence type="ECO:0000256" key="8">
    <source>
        <dbReference type="ARBA" id="ARBA00022490"/>
    </source>
</evidence>
<feature type="binding site" evidence="22">
    <location>
        <position position="192"/>
    </location>
    <ligand>
        <name>Mg(2+)</name>
        <dbReference type="ChEBI" id="CHEBI:18420"/>
        <label>1</label>
    </ligand>
</feature>
<dbReference type="UniPathway" id="UPA00850"/>
<dbReference type="EMBL" id="KE560502">
    <property type="protein sequence ID" value="EPZ36661.1"/>
    <property type="molecule type" value="Genomic_DNA"/>
</dbReference>
<evidence type="ECO:0000256" key="19">
    <source>
        <dbReference type="ARBA" id="ARBA00030876"/>
    </source>
</evidence>
<evidence type="ECO:0000256" key="13">
    <source>
        <dbReference type="ARBA" id="ARBA00022792"/>
    </source>
</evidence>
<name>A0A075B4V3_ROZAC</name>
<dbReference type="InterPro" id="IPR036565">
    <property type="entry name" value="Mur-like_cat_sf"/>
</dbReference>
<evidence type="ECO:0000256" key="1">
    <source>
        <dbReference type="ARBA" id="ARBA00001944"/>
    </source>
</evidence>
<evidence type="ECO:0000256" key="11">
    <source>
        <dbReference type="ARBA" id="ARBA00022723"/>
    </source>
</evidence>
<dbReference type="STRING" id="988480.A0A075B4V3"/>
<evidence type="ECO:0000256" key="9">
    <source>
        <dbReference type="ARBA" id="ARBA00022563"/>
    </source>
</evidence>
<dbReference type="GO" id="GO:0006730">
    <property type="term" value="P:one-carbon metabolic process"/>
    <property type="evidence" value="ECO:0007669"/>
    <property type="project" value="UniProtKB-KW"/>
</dbReference>
<dbReference type="GO" id="GO:0005829">
    <property type="term" value="C:cytosol"/>
    <property type="evidence" value="ECO:0007669"/>
    <property type="project" value="TreeGrafter"/>
</dbReference>
<dbReference type="InterPro" id="IPR018109">
    <property type="entry name" value="Folylpolyglutamate_synth_CS"/>
</dbReference>
<dbReference type="Proteomes" id="UP000281549">
    <property type="component" value="Unassembled WGS sequence"/>
</dbReference>
<evidence type="ECO:0000313" key="24">
    <source>
        <dbReference type="EMBL" id="RKP19815.1"/>
    </source>
</evidence>
<dbReference type="GO" id="GO:0005759">
    <property type="term" value="C:mitochondrial matrix"/>
    <property type="evidence" value="ECO:0007669"/>
    <property type="project" value="UniProtKB-SubCell"/>
</dbReference>
<keyword evidence="17" id="KW-0472">Membrane</keyword>
<dbReference type="GO" id="GO:0004326">
    <property type="term" value="F:tetrahydrofolylpolyglutamate synthase activity"/>
    <property type="evidence" value="ECO:0007669"/>
    <property type="project" value="UniProtKB-EC"/>
</dbReference>
<evidence type="ECO:0000256" key="18">
    <source>
        <dbReference type="ARBA" id="ARBA00030592"/>
    </source>
</evidence>
<evidence type="ECO:0000256" key="5">
    <source>
        <dbReference type="ARBA" id="ARBA00005150"/>
    </source>
</evidence>
<dbReference type="SUPFAM" id="SSF53244">
    <property type="entry name" value="MurD-like peptide ligases, peptide-binding domain"/>
    <property type="match status" value="1"/>
</dbReference>
<evidence type="ECO:0000313" key="23">
    <source>
        <dbReference type="EMBL" id="EPZ36661.1"/>
    </source>
</evidence>
<feature type="binding site" evidence="22">
    <location>
        <position position="94"/>
    </location>
    <ligand>
        <name>Mg(2+)</name>
        <dbReference type="ChEBI" id="CHEBI:18420"/>
        <label>1</label>
    </ligand>
</feature>
<keyword evidence="16" id="KW-0496">Mitochondrion</keyword>
<dbReference type="OrthoDB" id="5212574at2759"/>
<feature type="binding site" evidence="21">
    <location>
        <position position="304"/>
    </location>
    <ligand>
        <name>ATP</name>
        <dbReference type="ChEBI" id="CHEBI:30616"/>
    </ligand>
</feature>
<dbReference type="AlphaFoldDB" id="A0A075B4V3"/>
<feature type="binding site" evidence="22">
    <location>
        <position position="164"/>
    </location>
    <ligand>
        <name>Mg(2+)</name>
        <dbReference type="ChEBI" id="CHEBI:18420"/>
        <label>1</label>
    </ligand>
</feature>
<dbReference type="InterPro" id="IPR001645">
    <property type="entry name" value="Folylpolyglutamate_synth"/>
</dbReference>
<dbReference type="GO" id="GO:0005524">
    <property type="term" value="F:ATP binding"/>
    <property type="evidence" value="ECO:0007669"/>
    <property type="project" value="UniProtKB-KW"/>
</dbReference>
<accession>A0A075B4V3</accession>
<dbReference type="SUPFAM" id="SSF53623">
    <property type="entry name" value="MurD-like peptide ligases, catalytic domain"/>
    <property type="match status" value="1"/>
</dbReference>
<keyword evidence="8" id="KW-0963">Cytoplasm</keyword>
<dbReference type="Gene3D" id="3.40.1190.10">
    <property type="entry name" value="Mur-like, catalytic domain"/>
    <property type="match status" value="1"/>
</dbReference>
<evidence type="ECO:0000256" key="14">
    <source>
        <dbReference type="ARBA" id="ARBA00022840"/>
    </source>
</evidence>
<evidence type="ECO:0000313" key="25">
    <source>
        <dbReference type="Proteomes" id="UP000030755"/>
    </source>
</evidence>
<dbReference type="NCBIfam" id="TIGR01499">
    <property type="entry name" value="folC"/>
    <property type="match status" value="1"/>
</dbReference>
<evidence type="ECO:0000256" key="22">
    <source>
        <dbReference type="PIRSR" id="PIRSR038895-2"/>
    </source>
</evidence>
<dbReference type="GO" id="GO:0005743">
    <property type="term" value="C:mitochondrial inner membrane"/>
    <property type="evidence" value="ECO:0007669"/>
    <property type="project" value="UniProtKB-SubCell"/>
</dbReference>
<evidence type="ECO:0000256" key="21">
    <source>
        <dbReference type="PIRSR" id="PIRSR038895-1"/>
    </source>
</evidence>
<reference evidence="24" key="3">
    <citation type="submission" date="2018-08" db="EMBL/GenBank/DDBJ databases">
        <title>Leveraging single-cell genomics to expand the Fungal Tree of Life.</title>
        <authorList>
            <consortium name="DOE Joint Genome Institute"/>
            <person name="Ahrendt S.R."/>
            <person name="Quandt C.A."/>
            <person name="Ciobanu D."/>
            <person name="Clum A."/>
            <person name="Salamov A."/>
            <person name="Andreopoulos B."/>
            <person name="Cheng J.-F."/>
            <person name="Woyke T."/>
            <person name="Pelin A."/>
            <person name="Henrissat B."/>
            <person name="Reynolds N."/>
            <person name="Benny G.L."/>
            <person name="Smith M.E."/>
            <person name="James T.Y."/>
            <person name="Grigoriev I.V."/>
        </authorList>
    </citation>
    <scope>NUCLEOTIDE SEQUENCE</scope>
    <source>
        <strain evidence="24">CSF55</strain>
    </source>
</reference>
<evidence type="ECO:0000313" key="26">
    <source>
        <dbReference type="Proteomes" id="UP000281549"/>
    </source>
</evidence>
<dbReference type="InterPro" id="IPR023600">
    <property type="entry name" value="Folylpolyglutamate_synth_euk"/>
</dbReference>
<comment type="subcellular location">
    <subcellularLocation>
        <location evidence="4">Cytoplasm</location>
    </subcellularLocation>
    <subcellularLocation>
        <location evidence="2">Mitochondrion inner membrane</location>
    </subcellularLocation>
    <subcellularLocation>
        <location evidence="3">Mitochondrion matrix</location>
    </subcellularLocation>
</comment>
<dbReference type="Proteomes" id="UP000030755">
    <property type="component" value="Unassembled WGS sequence"/>
</dbReference>
<keyword evidence="14 21" id="KW-0067">ATP-binding</keyword>
<keyword evidence="15 22" id="KW-0460">Magnesium</keyword>
<keyword evidence="10 23" id="KW-0436">Ligase</keyword>
<evidence type="ECO:0000256" key="6">
    <source>
        <dbReference type="ARBA" id="ARBA00008276"/>
    </source>
</evidence>
<evidence type="ECO:0000256" key="2">
    <source>
        <dbReference type="ARBA" id="ARBA00004273"/>
    </source>
</evidence>
<comment type="cofactor">
    <cofactor evidence="1">
        <name>a monovalent cation</name>
        <dbReference type="ChEBI" id="CHEBI:60242"/>
    </cofactor>
</comment>
<dbReference type="GO" id="GO:0046872">
    <property type="term" value="F:metal ion binding"/>
    <property type="evidence" value="ECO:0007669"/>
    <property type="project" value="UniProtKB-KW"/>
</dbReference>
<organism evidence="23 25">
    <name type="scientific">Rozella allomycis (strain CSF55)</name>
    <dbReference type="NCBI Taxonomy" id="988480"/>
    <lineage>
        <taxon>Eukaryota</taxon>
        <taxon>Fungi</taxon>
        <taxon>Fungi incertae sedis</taxon>
        <taxon>Cryptomycota</taxon>
        <taxon>Cryptomycota incertae sedis</taxon>
        <taxon>Rozella</taxon>
    </lineage>
</organism>
<dbReference type="PANTHER" id="PTHR11136">
    <property type="entry name" value="FOLYLPOLYGLUTAMATE SYNTHASE-RELATED"/>
    <property type="match status" value="1"/>
</dbReference>
<dbReference type="PROSITE" id="PS01012">
    <property type="entry name" value="FOLYLPOLYGLU_SYNT_2"/>
    <property type="match status" value="1"/>
</dbReference>
<comment type="catalytic activity">
    <reaction evidence="20">
        <text>(6S)-5,6,7,8-tetrahydrofolyl-(gamma-L-Glu)(n) + L-glutamate + ATP = (6S)-5,6,7,8-tetrahydrofolyl-(gamma-L-Glu)(n+1) + ADP + phosphate + H(+)</text>
        <dbReference type="Rhea" id="RHEA:10580"/>
        <dbReference type="Rhea" id="RHEA-COMP:14738"/>
        <dbReference type="Rhea" id="RHEA-COMP:14740"/>
        <dbReference type="ChEBI" id="CHEBI:15378"/>
        <dbReference type="ChEBI" id="CHEBI:29985"/>
        <dbReference type="ChEBI" id="CHEBI:30616"/>
        <dbReference type="ChEBI" id="CHEBI:43474"/>
        <dbReference type="ChEBI" id="CHEBI:141005"/>
        <dbReference type="ChEBI" id="CHEBI:456216"/>
        <dbReference type="EC" id="6.3.2.17"/>
    </reaction>
</comment>